<keyword evidence="2" id="KW-1185">Reference proteome</keyword>
<accession>A0A5C3EKE7</accession>
<proteinExistence type="predicted"/>
<organism evidence="1 2">
    <name type="scientific">Ustilago trichophora</name>
    <dbReference type="NCBI Taxonomy" id="86804"/>
    <lineage>
        <taxon>Eukaryota</taxon>
        <taxon>Fungi</taxon>
        <taxon>Dikarya</taxon>
        <taxon>Basidiomycota</taxon>
        <taxon>Ustilaginomycotina</taxon>
        <taxon>Ustilaginomycetes</taxon>
        <taxon>Ustilaginales</taxon>
        <taxon>Ustilaginaceae</taxon>
        <taxon>Ustilago</taxon>
    </lineage>
</organism>
<evidence type="ECO:0000313" key="1">
    <source>
        <dbReference type="EMBL" id="SPO30540.1"/>
    </source>
</evidence>
<dbReference type="Proteomes" id="UP000324022">
    <property type="component" value="Unassembled WGS sequence"/>
</dbReference>
<evidence type="ECO:0000313" key="2">
    <source>
        <dbReference type="Proteomes" id="UP000324022"/>
    </source>
</evidence>
<protein>
    <submittedName>
        <fullName evidence="1">Uncharacterized protein</fullName>
    </submittedName>
</protein>
<dbReference type="EMBL" id="OOIN01000033">
    <property type="protein sequence ID" value="SPO30540.1"/>
    <property type="molecule type" value="Genomic_DNA"/>
</dbReference>
<sequence>MTLQSSHCIMVWTKRMASLCNHHRAIAFTDPTNTHVWCDGAELLINDRPDVISLLKLLAANIWFDLAKHLFSNVEPQCIWQEEEWLVSSSCDGCNNSLAVVKANIVKQESAVLAFNQCKVQPSYKPSQKGELKITLDCLTTRSRLRAPSRGRTGHRWSNVA</sequence>
<gene>
    <name evidence="1" type="ORF">UTRI_06470</name>
</gene>
<dbReference type="AlphaFoldDB" id="A0A5C3EKE7"/>
<reference evidence="1 2" key="1">
    <citation type="submission" date="2018-03" db="EMBL/GenBank/DDBJ databases">
        <authorList>
            <person name="Guldener U."/>
        </authorList>
    </citation>
    <scope>NUCLEOTIDE SEQUENCE [LARGE SCALE GENOMIC DNA]</scope>
    <source>
        <strain evidence="1 2">NBRC100155</strain>
    </source>
</reference>
<name>A0A5C3EKE7_9BASI</name>